<dbReference type="PANTHER" id="PTHR18947">
    <property type="entry name" value="HOOK PROTEINS"/>
    <property type="match status" value="1"/>
</dbReference>
<dbReference type="GO" id="GO:0051959">
    <property type="term" value="F:dynein light intermediate chain binding"/>
    <property type="evidence" value="ECO:0007669"/>
    <property type="project" value="TreeGrafter"/>
</dbReference>
<evidence type="ECO:0000256" key="1">
    <source>
        <dbReference type="ARBA" id="ARBA00004496"/>
    </source>
</evidence>
<dbReference type="InterPro" id="IPR043936">
    <property type="entry name" value="HOOK_N"/>
</dbReference>
<proteinExistence type="predicted"/>
<keyword evidence="6" id="KW-1185">Reference proteome</keyword>
<dbReference type="GO" id="GO:0030705">
    <property type="term" value="P:cytoskeleton-dependent intracellular transport"/>
    <property type="evidence" value="ECO:0007669"/>
    <property type="project" value="InterPro"/>
</dbReference>
<sequence length="136" mass="15577">EMDITVSELMSNFMESPLVVWVKTLGPLASNSDDKLSMFMELVDGVFLHKIMTHIDPSPMNHRLNKQVNNDVSLRIQNLSTVIRHIKSYYQENLQHLILMNLPNVLAIAKDPLSLLLFKTIWFLSVNLSCKIPKVC</sequence>
<dbReference type="Pfam" id="PF19047">
    <property type="entry name" value="HOOK_N"/>
    <property type="match status" value="1"/>
</dbReference>
<keyword evidence="3" id="KW-0175">Coiled coil</keyword>
<evidence type="ECO:0000313" key="5">
    <source>
        <dbReference type="Ensembl" id="ENSEEEP00000046256.2"/>
    </source>
</evidence>
<dbReference type="GeneTree" id="ENSGT00940000154785"/>
<accession>A0A4W4H8B3</accession>
<gene>
    <name evidence="5" type="primary">CCDC88C</name>
</gene>
<reference evidence="6" key="2">
    <citation type="journal article" date="2017" name="Sci. Adv.">
        <title>A tail of two voltages: Proteomic comparison of the three electric organs of the electric eel.</title>
        <authorList>
            <person name="Traeger L.L."/>
            <person name="Sabat G."/>
            <person name="Barrett-Wilt G.A."/>
            <person name="Wells G.B."/>
            <person name="Sussman M.R."/>
        </authorList>
    </citation>
    <scope>NUCLEOTIDE SEQUENCE [LARGE SCALE GENOMIC DNA]</scope>
</reference>
<dbReference type="GO" id="GO:0005813">
    <property type="term" value="C:centrosome"/>
    <property type="evidence" value="ECO:0007669"/>
    <property type="project" value="TreeGrafter"/>
</dbReference>
<reference evidence="5" key="5">
    <citation type="submission" date="2025-09" db="UniProtKB">
        <authorList>
            <consortium name="Ensembl"/>
        </authorList>
    </citation>
    <scope>IDENTIFICATION</scope>
</reference>
<dbReference type="GO" id="GO:0005737">
    <property type="term" value="C:cytoplasm"/>
    <property type="evidence" value="ECO:0007669"/>
    <property type="project" value="UniProtKB-SubCell"/>
</dbReference>
<comment type="subcellular location">
    <subcellularLocation>
        <location evidence="1">Cytoplasm</location>
    </subcellularLocation>
</comment>
<keyword evidence="2" id="KW-0963">Cytoplasm</keyword>
<reference evidence="6" key="1">
    <citation type="journal article" date="2014" name="Science">
        <title>Nonhuman genetics. Genomic basis for the convergent evolution of electric organs.</title>
        <authorList>
            <person name="Gallant J.R."/>
            <person name="Traeger L.L."/>
            <person name="Volkening J.D."/>
            <person name="Moffett H."/>
            <person name="Chen P.H."/>
            <person name="Novina C.D."/>
            <person name="Phillips G.N.Jr."/>
            <person name="Anand R."/>
            <person name="Wells G.B."/>
            <person name="Pinch M."/>
            <person name="Guth R."/>
            <person name="Unguez G.A."/>
            <person name="Albert J.S."/>
            <person name="Zakon H.H."/>
            <person name="Samanta M.P."/>
            <person name="Sussman M.R."/>
        </authorList>
    </citation>
    <scope>NUCLEOTIDE SEQUENCE [LARGE SCALE GENOMIC DNA]</scope>
</reference>
<dbReference type="GO" id="GO:0008017">
    <property type="term" value="F:microtubule binding"/>
    <property type="evidence" value="ECO:0007669"/>
    <property type="project" value="TreeGrafter"/>
</dbReference>
<dbReference type="AlphaFoldDB" id="A0A4W4H8B3"/>
<evidence type="ECO:0000256" key="2">
    <source>
        <dbReference type="ARBA" id="ARBA00022490"/>
    </source>
</evidence>
<dbReference type="InterPro" id="IPR036872">
    <property type="entry name" value="CH_dom_sf"/>
</dbReference>
<reference evidence="5" key="3">
    <citation type="submission" date="2020-05" db="EMBL/GenBank/DDBJ databases">
        <title>Electrophorus electricus (electric eel) genome, fEleEle1, primary haplotype.</title>
        <authorList>
            <person name="Myers G."/>
            <person name="Meyer A."/>
            <person name="Fedrigo O."/>
            <person name="Formenti G."/>
            <person name="Rhie A."/>
            <person name="Tracey A."/>
            <person name="Sims Y."/>
            <person name="Jarvis E.D."/>
        </authorList>
    </citation>
    <scope>NUCLEOTIDE SEQUENCE [LARGE SCALE GENOMIC DNA]</scope>
</reference>
<evidence type="ECO:0000256" key="3">
    <source>
        <dbReference type="ARBA" id="ARBA00023054"/>
    </source>
</evidence>
<dbReference type="Proteomes" id="UP000314983">
    <property type="component" value="Chromosome 13"/>
</dbReference>
<dbReference type="Gene3D" id="1.10.418.10">
    <property type="entry name" value="Calponin-like domain"/>
    <property type="match status" value="1"/>
</dbReference>
<dbReference type="GO" id="GO:0031122">
    <property type="term" value="P:cytoplasmic microtubule organization"/>
    <property type="evidence" value="ECO:0007669"/>
    <property type="project" value="TreeGrafter"/>
</dbReference>
<organism evidence="5 6">
    <name type="scientific">Electrophorus electricus</name>
    <name type="common">Electric eel</name>
    <name type="synonym">Gymnotus electricus</name>
    <dbReference type="NCBI Taxonomy" id="8005"/>
    <lineage>
        <taxon>Eukaryota</taxon>
        <taxon>Metazoa</taxon>
        <taxon>Chordata</taxon>
        <taxon>Craniata</taxon>
        <taxon>Vertebrata</taxon>
        <taxon>Euteleostomi</taxon>
        <taxon>Actinopterygii</taxon>
        <taxon>Neopterygii</taxon>
        <taxon>Teleostei</taxon>
        <taxon>Ostariophysi</taxon>
        <taxon>Gymnotiformes</taxon>
        <taxon>Gymnotoidei</taxon>
        <taxon>Gymnotidae</taxon>
        <taxon>Electrophorus</taxon>
    </lineage>
</organism>
<evidence type="ECO:0000313" key="6">
    <source>
        <dbReference type="Proteomes" id="UP000314983"/>
    </source>
</evidence>
<feature type="domain" description="HOOK N-terminal" evidence="4">
    <location>
        <begin position="18"/>
        <end position="110"/>
    </location>
</feature>
<dbReference type="PANTHER" id="PTHR18947:SF31">
    <property type="entry name" value="PROTEIN DAPLE"/>
    <property type="match status" value="1"/>
</dbReference>
<name>A0A4W4H8B3_ELEEL</name>
<protein>
    <recommendedName>
        <fullName evidence="4">HOOK N-terminal domain-containing protein</fullName>
    </recommendedName>
</protein>
<dbReference type="Ensembl" id="ENSEEET00000046765.2">
    <property type="protein sequence ID" value="ENSEEEP00000046256.2"/>
    <property type="gene ID" value="ENSEEEG00000021790.2"/>
</dbReference>
<dbReference type="SUPFAM" id="SSF116907">
    <property type="entry name" value="Hook domain"/>
    <property type="match status" value="1"/>
</dbReference>
<evidence type="ECO:0000259" key="4">
    <source>
        <dbReference type="Pfam" id="PF19047"/>
    </source>
</evidence>
<reference evidence="5" key="4">
    <citation type="submission" date="2025-08" db="UniProtKB">
        <authorList>
            <consortium name="Ensembl"/>
        </authorList>
    </citation>
    <scope>IDENTIFICATION</scope>
</reference>